<dbReference type="InterPro" id="IPR006626">
    <property type="entry name" value="PbH1"/>
</dbReference>
<evidence type="ECO:0000313" key="4">
    <source>
        <dbReference type="Proteomes" id="UP000680348"/>
    </source>
</evidence>
<dbReference type="Pfam" id="PF13229">
    <property type="entry name" value="Beta_helix"/>
    <property type="match status" value="1"/>
</dbReference>
<feature type="chain" id="PRO_5037577775" evidence="1">
    <location>
        <begin position="28"/>
        <end position="365"/>
    </location>
</feature>
<organism evidence="3 4">
    <name type="scientific">Pseudaminobacter soli</name>
    <name type="common">ex Zhang et al. 2022</name>
    <dbReference type="NCBI Taxonomy" id="2831468"/>
    <lineage>
        <taxon>Bacteria</taxon>
        <taxon>Pseudomonadati</taxon>
        <taxon>Pseudomonadota</taxon>
        <taxon>Alphaproteobacteria</taxon>
        <taxon>Hyphomicrobiales</taxon>
        <taxon>Phyllobacteriaceae</taxon>
        <taxon>Pseudaminobacter</taxon>
    </lineage>
</organism>
<sequence>MVGLKTLGSLGLVTLSLAGLSFQPALAAEQKACTPALIRKVLAPATKQDRSVRIDCDLTLKPGDVVTKSLQLVGAQASGATLACNGATLDGRDGTPNKGRDMIVVGSLPPKGDRAEWSVPAGVTVTGCRVLGSVRIKGAGVNGQDENLREWSRSKSYTERAQAAAPRDIRFEKMEIVGQGRVPFYVAVGATRVSLSGSRISGVSNGPGIYLDAESAGNAIENNRIEVETTKREQLAIDGSANNRIVGNRFSDRGKGGVFVYRNCGEGGLARHQTPSDNLIAENVFEKGGWFFAQPAIWIGSRQGRRSYCGQDSSIQLGSGIDDLDHATRNRVVNNRFVGRKPDDAIRTSEADTVISGNKQVAAQP</sequence>
<dbReference type="Gene3D" id="2.160.20.10">
    <property type="entry name" value="Single-stranded right-handed beta-helix, Pectin lyase-like"/>
    <property type="match status" value="1"/>
</dbReference>
<feature type="signal peptide" evidence="1">
    <location>
        <begin position="1"/>
        <end position="27"/>
    </location>
</feature>
<dbReference type="RefSeq" id="WP_188253788.1">
    <property type="nucleotide sequence ID" value="NZ_JABVCF010000003.1"/>
</dbReference>
<evidence type="ECO:0000259" key="2">
    <source>
        <dbReference type="Pfam" id="PF13229"/>
    </source>
</evidence>
<dbReference type="InterPro" id="IPR012334">
    <property type="entry name" value="Pectin_lyas_fold"/>
</dbReference>
<evidence type="ECO:0000313" key="3">
    <source>
        <dbReference type="EMBL" id="MBS3648218.1"/>
    </source>
</evidence>
<comment type="caution">
    <text evidence="3">The sequence shown here is derived from an EMBL/GenBank/DDBJ whole genome shotgun (WGS) entry which is preliminary data.</text>
</comment>
<feature type="domain" description="Right handed beta helix" evidence="2">
    <location>
        <begin position="169"/>
        <end position="335"/>
    </location>
</feature>
<dbReference type="AlphaFoldDB" id="A0A942DZ76"/>
<evidence type="ECO:0000256" key="1">
    <source>
        <dbReference type="SAM" id="SignalP"/>
    </source>
</evidence>
<protein>
    <submittedName>
        <fullName evidence="3">Right-handed parallel beta-helix repeat-containing protein</fullName>
    </submittedName>
</protein>
<reference evidence="3" key="1">
    <citation type="submission" date="2021-04" db="EMBL/GenBank/DDBJ databases">
        <title>Pseudaminobacter soli sp. nov., isolated from paddy soil contaminated by heavy metals.</title>
        <authorList>
            <person name="Zhang K."/>
        </authorList>
    </citation>
    <scope>NUCLEOTIDE SEQUENCE</scope>
    <source>
        <strain evidence="3">19-2017</strain>
    </source>
</reference>
<dbReference type="InterPro" id="IPR039448">
    <property type="entry name" value="Beta_helix"/>
</dbReference>
<proteinExistence type="predicted"/>
<gene>
    <name evidence="3" type="ORF">KEU06_06210</name>
</gene>
<accession>A0A942DZ76</accession>
<dbReference type="EMBL" id="JAGWCR010000003">
    <property type="protein sequence ID" value="MBS3648218.1"/>
    <property type="molecule type" value="Genomic_DNA"/>
</dbReference>
<keyword evidence="1" id="KW-0732">Signal</keyword>
<dbReference type="SUPFAM" id="SSF51126">
    <property type="entry name" value="Pectin lyase-like"/>
    <property type="match status" value="1"/>
</dbReference>
<dbReference type="InterPro" id="IPR011050">
    <property type="entry name" value="Pectin_lyase_fold/virulence"/>
</dbReference>
<dbReference type="Proteomes" id="UP000680348">
    <property type="component" value="Unassembled WGS sequence"/>
</dbReference>
<name>A0A942DZ76_9HYPH</name>
<dbReference type="SMART" id="SM00710">
    <property type="entry name" value="PbH1"/>
    <property type="match status" value="4"/>
</dbReference>
<keyword evidence="4" id="KW-1185">Reference proteome</keyword>